<evidence type="ECO:0000313" key="1">
    <source>
        <dbReference type="Proteomes" id="UP000095283"/>
    </source>
</evidence>
<name>A0A1I7WD88_HETBA</name>
<evidence type="ECO:0000313" key="2">
    <source>
        <dbReference type="WBParaSite" id="Hba_02743"/>
    </source>
</evidence>
<protein>
    <submittedName>
        <fullName evidence="2">Secreted protein</fullName>
    </submittedName>
</protein>
<accession>A0A1I7WD88</accession>
<keyword evidence="1" id="KW-1185">Reference proteome</keyword>
<dbReference type="WBParaSite" id="Hba_02743">
    <property type="protein sequence ID" value="Hba_02743"/>
    <property type="gene ID" value="Hba_02743"/>
</dbReference>
<reference evidence="2" key="1">
    <citation type="submission" date="2016-11" db="UniProtKB">
        <authorList>
            <consortium name="WormBaseParasite"/>
        </authorList>
    </citation>
    <scope>IDENTIFICATION</scope>
</reference>
<sequence>MCVTNTRLFVVYLIVFNTTNNTFHSICSICTVRTWPELMHQSGINNIKQGDHTAITMLLRSSNIVSSIYFILIASYQSFVAHSRCAILQC</sequence>
<proteinExistence type="predicted"/>
<dbReference type="Proteomes" id="UP000095283">
    <property type="component" value="Unplaced"/>
</dbReference>
<organism evidence="1 2">
    <name type="scientific">Heterorhabditis bacteriophora</name>
    <name type="common">Entomopathogenic nematode worm</name>
    <dbReference type="NCBI Taxonomy" id="37862"/>
    <lineage>
        <taxon>Eukaryota</taxon>
        <taxon>Metazoa</taxon>
        <taxon>Ecdysozoa</taxon>
        <taxon>Nematoda</taxon>
        <taxon>Chromadorea</taxon>
        <taxon>Rhabditida</taxon>
        <taxon>Rhabditina</taxon>
        <taxon>Rhabditomorpha</taxon>
        <taxon>Strongyloidea</taxon>
        <taxon>Heterorhabditidae</taxon>
        <taxon>Heterorhabditis</taxon>
    </lineage>
</organism>
<dbReference type="AlphaFoldDB" id="A0A1I7WD88"/>